<organism evidence="7">
    <name type="scientific">marine sediment metagenome</name>
    <dbReference type="NCBI Taxonomy" id="412755"/>
    <lineage>
        <taxon>unclassified sequences</taxon>
        <taxon>metagenomes</taxon>
        <taxon>ecological metagenomes</taxon>
    </lineage>
</organism>
<comment type="caution">
    <text evidence="7">The sequence shown here is derived from an EMBL/GenBank/DDBJ whole genome shotgun (WGS) entry which is preliminary data.</text>
</comment>
<dbReference type="Pfam" id="PF00107">
    <property type="entry name" value="ADH_zinc_N"/>
    <property type="match status" value="1"/>
</dbReference>
<gene>
    <name evidence="7" type="ORF">LCGC14_0161760</name>
</gene>
<dbReference type="AlphaFoldDB" id="A0A0F9XD46"/>
<evidence type="ECO:0000256" key="3">
    <source>
        <dbReference type="ARBA" id="ARBA00022723"/>
    </source>
</evidence>
<dbReference type="PANTHER" id="PTHR43350:SF19">
    <property type="entry name" value="D-GULOSIDE 3-DEHYDROGENASE"/>
    <property type="match status" value="1"/>
</dbReference>
<dbReference type="GO" id="GO:0016491">
    <property type="term" value="F:oxidoreductase activity"/>
    <property type="evidence" value="ECO:0007669"/>
    <property type="project" value="UniProtKB-KW"/>
</dbReference>
<reference evidence="7" key="1">
    <citation type="journal article" date="2015" name="Nature">
        <title>Complex archaea that bridge the gap between prokaryotes and eukaryotes.</title>
        <authorList>
            <person name="Spang A."/>
            <person name="Saw J.H."/>
            <person name="Jorgensen S.L."/>
            <person name="Zaremba-Niedzwiedzka K."/>
            <person name="Martijn J."/>
            <person name="Lind A.E."/>
            <person name="van Eijk R."/>
            <person name="Schleper C."/>
            <person name="Guy L."/>
            <person name="Ettema T.J."/>
        </authorList>
    </citation>
    <scope>NUCLEOTIDE SEQUENCE</scope>
</reference>
<dbReference type="SUPFAM" id="SSF50129">
    <property type="entry name" value="GroES-like"/>
    <property type="match status" value="1"/>
</dbReference>
<protein>
    <recommendedName>
        <fullName evidence="6">Alcohol dehydrogenase-like C-terminal domain-containing protein</fullName>
    </recommendedName>
</protein>
<proteinExistence type="inferred from homology"/>
<dbReference type="InterPro" id="IPR011032">
    <property type="entry name" value="GroES-like_sf"/>
</dbReference>
<dbReference type="InterPro" id="IPR013149">
    <property type="entry name" value="ADH-like_C"/>
</dbReference>
<keyword evidence="4" id="KW-0862">Zinc</keyword>
<sequence length="322" mass="34824">MRALIMQLMEDGRREKVLVSDWADPPAPEGNQFKIQTLFSGITSGTERNNLLRGNYSMPDDSLPHGYGYQNVGRVTELGPDCETIQVGDLVYTSQDHQEFLIDQENSLLIKLPDTIDPKHAALFGVASVAMHDVRRAETTLGDRVLVVGAGLIGQFTAQAARASGAHVTVVDIDSHRLDLATQCGAHQTIQVTGDESWSGPISEAGPFDIAFEDSGADVLGKIIGVGWGDGVIKGRGKVVVIAGRDDVVYKFNSGQGKEVTILQASHFDNSDLAEVTRLVAGGVIVIEPLIQDVVTPDQSKRIYDALRDEPNTLMGTVFDWQ</sequence>
<dbReference type="EMBL" id="LAZR01000061">
    <property type="protein sequence ID" value="KKN96926.1"/>
    <property type="molecule type" value="Genomic_DNA"/>
</dbReference>
<comment type="similarity">
    <text evidence="2">Belongs to the zinc-containing alcohol dehydrogenase family.</text>
</comment>
<dbReference type="InterPro" id="IPR036291">
    <property type="entry name" value="NAD(P)-bd_dom_sf"/>
</dbReference>
<evidence type="ECO:0000256" key="2">
    <source>
        <dbReference type="ARBA" id="ARBA00008072"/>
    </source>
</evidence>
<dbReference type="PANTHER" id="PTHR43350">
    <property type="entry name" value="NAD-DEPENDENT ALCOHOL DEHYDROGENASE"/>
    <property type="match status" value="1"/>
</dbReference>
<evidence type="ECO:0000256" key="4">
    <source>
        <dbReference type="ARBA" id="ARBA00022833"/>
    </source>
</evidence>
<evidence type="ECO:0000256" key="1">
    <source>
        <dbReference type="ARBA" id="ARBA00001947"/>
    </source>
</evidence>
<dbReference type="SUPFAM" id="SSF51735">
    <property type="entry name" value="NAD(P)-binding Rossmann-fold domains"/>
    <property type="match status" value="1"/>
</dbReference>
<dbReference type="GO" id="GO:0046872">
    <property type="term" value="F:metal ion binding"/>
    <property type="evidence" value="ECO:0007669"/>
    <property type="project" value="UniProtKB-KW"/>
</dbReference>
<evidence type="ECO:0000259" key="6">
    <source>
        <dbReference type="Pfam" id="PF00107"/>
    </source>
</evidence>
<accession>A0A0F9XD46</accession>
<comment type="cofactor">
    <cofactor evidence="1">
        <name>Zn(2+)</name>
        <dbReference type="ChEBI" id="CHEBI:29105"/>
    </cofactor>
</comment>
<feature type="domain" description="Alcohol dehydrogenase-like C-terminal" evidence="6">
    <location>
        <begin position="153"/>
        <end position="280"/>
    </location>
</feature>
<evidence type="ECO:0000313" key="7">
    <source>
        <dbReference type="EMBL" id="KKN96926.1"/>
    </source>
</evidence>
<dbReference type="Gene3D" id="3.90.180.10">
    <property type="entry name" value="Medium-chain alcohol dehydrogenases, catalytic domain"/>
    <property type="match status" value="2"/>
</dbReference>
<evidence type="ECO:0000256" key="5">
    <source>
        <dbReference type="ARBA" id="ARBA00023002"/>
    </source>
</evidence>
<name>A0A0F9XD46_9ZZZZ</name>
<keyword evidence="5" id="KW-0560">Oxidoreductase</keyword>
<dbReference type="Gene3D" id="3.40.50.720">
    <property type="entry name" value="NAD(P)-binding Rossmann-like Domain"/>
    <property type="match status" value="1"/>
</dbReference>
<dbReference type="CDD" id="cd08255">
    <property type="entry name" value="2-desacetyl-2-hydroxyethyl_bacteriochlorophyllide_like"/>
    <property type="match status" value="1"/>
</dbReference>
<keyword evidence="3" id="KW-0479">Metal-binding</keyword>